<dbReference type="AlphaFoldDB" id="A0AB74J0Q0"/>
<feature type="compositionally biased region" description="Basic and acidic residues" evidence="1">
    <location>
        <begin position="77"/>
        <end position="97"/>
    </location>
</feature>
<evidence type="ECO:0000256" key="1">
    <source>
        <dbReference type="SAM" id="MobiDB-lite"/>
    </source>
</evidence>
<gene>
    <name evidence="2" type="ORF">D6D21_04072</name>
</gene>
<sequence length="651" mass="74331">MQPTPRAYTRLQQRITHATKARASVVDTQPFSSRSRAKGFNYQHKYYNFLDFTHTNTHCSPNKMTGQDAPPPPPEPEVTKPTEDSHSEHGQDDSRSRNLNELCPEIQANIVKHIYRQSDLKSLCRTSKRLYDVAVKLLYYTVSLEIGRRSDLTLSAMLKSTNAGLKWIRVLRIQMNEFRTNDLSDADNSRAQPVIRMLIDHLPENILEDFEWSPWLAFDEETFLILLSRQRRLKWLTAFRLDGAGAVDKLEASAPYYADLYKNCSKLAVYPDSVPTLELGRFFLSNMNTLTELILHTNFSHGPVHYPTRELNDGPTGPGLVNRTLFQHLLPFDKIIDPPFVHLRSIRLVDVGLRHCADTYGRLVDFTQIETLRIVKCSGADALLSLLCKSAHLPRKLRCLEIQHNDNSDNDALTAIDDFLCLVEGIEDLYIDLTSAKAMPSVDSIIKHGKTLEVLLVHASENLNDELVWTNDDFQRLCSSATKLRQISCAWPPTSILRTNSPSWDTYQFSIRSLSHLITLHISTFPSCSPLKANLDRSMYTELLRWQSGQLFLFTPFTSLPTHSSLKLIAFGVSDKIPSRQDSNNQLIFLRSTLTNADGREEVTAVPVSWAPRQYIEPRSDVLDYELSRRPKIPIRDYASYMDEDEDDDMV</sequence>
<proteinExistence type="predicted"/>
<dbReference type="Proteomes" id="UP000309076">
    <property type="component" value="Unassembled WGS sequence"/>
</dbReference>
<feature type="region of interest" description="Disordered" evidence="1">
    <location>
        <begin position="58"/>
        <end position="97"/>
    </location>
</feature>
<name>A0AB74J0Q0_AURPU</name>
<dbReference type="EMBL" id="QZAM01000062">
    <property type="protein sequence ID" value="THW46108.1"/>
    <property type="molecule type" value="Genomic_DNA"/>
</dbReference>
<accession>A0AB74J0Q0</accession>
<organism evidence="2 3">
    <name type="scientific">Aureobasidium pullulans</name>
    <name type="common">Black yeast</name>
    <name type="synonym">Pullularia pullulans</name>
    <dbReference type="NCBI Taxonomy" id="5580"/>
    <lineage>
        <taxon>Eukaryota</taxon>
        <taxon>Fungi</taxon>
        <taxon>Dikarya</taxon>
        <taxon>Ascomycota</taxon>
        <taxon>Pezizomycotina</taxon>
        <taxon>Dothideomycetes</taxon>
        <taxon>Dothideomycetidae</taxon>
        <taxon>Dothideales</taxon>
        <taxon>Saccotheciaceae</taxon>
        <taxon>Aureobasidium</taxon>
    </lineage>
</organism>
<protein>
    <recommendedName>
        <fullName evidence="4">F-box domain-containing protein</fullName>
    </recommendedName>
</protein>
<evidence type="ECO:0008006" key="4">
    <source>
        <dbReference type="Google" id="ProtNLM"/>
    </source>
</evidence>
<comment type="caution">
    <text evidence="2">The sequence shown here is derived from an EMBL/GenBank/DDBJ whole genome shotgun (WGS) entry which is preliminary data.</text>
</comment>
<reference evidence="2 3" key="1">
    <citation type="submission" date="2018-10" db="EMBL/GenBank/DDBJ databases">
        <title>Fifty Aureobasidium pullulans genomes reveal a recombining polyextremotolerant generalist.</title>
        <authorList>
            <person name="Gostincar C."/>
            <person name="Turk M."/>
            <person name="Zajc J."/>
            <person name="Gunde-Cimerman N."/>
        </authorList>
    </citation>
    <scope>NUCLEOTIDE SEQUENCE [LARGE SCALE GENOMIC DNA]</scope>
    <source>
        <strain evidence="2 3">EXF-10796</strain>
    </source>
</reference>
<evidence type="ECO:0000313" key="2">
    <source>
        <dbReference type="EMBL" id="THW46108.1"/>
    </source>
</evidence>
<evidence type="ECO:0000313" key="3">
    <source>
        <dbReference type="Proteomes" id="UP000309076"/>
    </source>
</evidence>